<dbReference type="Proteomes" id="UP000020681">
    <property type="component" value="Unassembled WGS sequence"/>
</dbReference>
<feature type="region of interest" description="Disordered" evidence="1">
    <location>
        <begin position="54"/>
        <end position="80"/>
    </location>
</feature>
<reference evidence="2 3" key="1">
    <citation type="submission" date="2014-01" db="EMBL/GenBank/DDBJ databases">
        <authorList>
            <person name="Dobos K."/>
            <person name="Lenaerts A."/>
            <person name="Ordway D."/>
            <person name="DeGroote M.A."/>
            <person name="Parker T."/>
            <person name="Sizemore C."/>
            <person name="Tallon L.J."/>
            <person name="Sadzewicz L.K."/>
            <person name="Sengamalay N."/>
            <person name="Fraser C.M."/>
            <person name="Hine E."/>
            <person name="Shefchek K.A."/>
            <person name="Das S.P."/>
            <person name="Tettelin H."/>
        </authorList>
    </citation>
    <scope>NUCLEOTIDE SEQUENCE [LARGE SCALE GENOMIC DNA]</scope>
    <source>
        <strain evidence="2 3">Harvey</strain>
    </source>
</reference>
<evidence type="ECO:0000256" key="1">
    <source>
        <dbReference type="SAM" id="MobiDB-lite"/>
    </source>
</evidence>
<comment type="caution">
    <text evidence="2">The sequence shown here is derived from an EMBL/GenBank/DDBJ whole genome shotgun (WGS) entry which is preliminary data.</text>
</comment>
<protein>
    <submittedName>
        <fullName evidence="2">Uncharacterized protein</fullName>
    </submittedName>
</protein>
<evidence type="ECO:0000313" key="3">
    <source>
        <dbReference type="Proteomes" id="UP000020681"/>
    </source>
</evidence>
<gene>
    <name evidence="2" type="ORF">I551_7181</name>
</gene>
<accession>A0ABN0QP62</accession>
<organism evidence="2 3">
    <name type="scientific">Mycobacterium ulcerans str. Harvey</name>
    <dbReference type="NCBI Taxonomy" id="1299332"/>
    <lineage>
        <taxon>Bacteria</taxon>
        <taxon>Bacillati</taxon>
        <taxon>Actinomycetota</taxon>
        <taxon>Actinomycetes</taxon>
        <taxon>Mycobacteriales</taxon>
        <taxon>Mycobacteriaceae</taxon>
        <taxon>Mycobacterium</taxon>
        <taxon>Mycobacterium ulcerans group</taxon>
    </lineage>
</organism>
<name>A0ABN0QP62_MYCUL</name>
<proteinExistence type="predicted"/>
<keyword evidence="3" id="KW-1185">Reference proteome</keyword>
<sequence length="80" mass="8949">MATTDVVCVGWQQVCVGAHHAGARCDVHLDGELLRSLHRRVACRRSNLLTESARRRRSGIAGTQHPVDVKRPRARWHGNC</sequence>
<dbReference type="EMBL" id="JAOL01000175">
    <property type="protein sequence ID" value="EUA86427.1"/>
    <property type="molecule type" value="Genomic_DNA"/>
</dbReference>
<evidence type="ECO:0000313" key="2">
    <source>
        <dbReference type="EMBL" id="EUA86427.1"/>
    </source>
</evidence>